<protein>
    <submittedName>
        <fullName evidence="5">Inner membrane protein yibH</fullName>
    </submittedName>
    <submittedName>
        <fullName evidence="4">Secretion protein HlyD</fullName>
    </submittedName>
</protein>
<dbReference type="EMBL" id="CP016440">
    <property type="protein sequence ID" value="ANY16397.1"/>
    <property type="molecule type" value="Genomic_DNA"/>
</dbReference>
<dbReference type="Proteomes" id="UP000092950">
    <property type="component" value="Chromosome"/>
</dbReference>
<accession>A0A0M7CFR8</accession>
<dbReference type="PANTHER" id="PTHR30438:SF2">
    <property type="entry name" value="MEMBRANE PROTEIN"/>
    <property type="match status" value="1"/>
</dbReference>
<name>A0A0J6C904_9BORD</name>
<feature type="signal peptide" evidence="2">
    <location>
        <begin position="1"/>
        <end position="26"/>
    </location>
</feature>
<dbReference type="PANTHER" id="PTHR30438">
    <property type="entry name" value="36 KDA ANTIGEN-RELATED"/>
    <property type="match status" value="1"/>
</dbReference>
<dbReference type="OrthoDB" id="8558741at2"/>
<dbReference type="Gene3D" id="2.40.30.170">
    <property type="match status" value="1"/>
</dbReference>
<dbReference type="SUPFAM" id="SSF111369">
    <property type="entry name" value="HlyD-like secretion proteins"/>
    <property type="match status" value="2"/>
</dbReference>
<evidence type="ECO:0000256" key="2">
    <source>
        <dbReference type="SAM" id="SignalP"/>
    </source>
</evidence>
<sequence>MTLPMTPSMIRLARLAALALASCLLAACGREQATAYQGYAEGEFVAVAPTQSGRLLTLDVERGRQVDENALLFTLEHDRESAARDEARARLAAAQAQLADTASGKRPPEVDVVRAQLLRAQAEQTRSDAQLARDTRQYRDGGISRQELDNSRALADANRAQVRELRAQLQVAALPGRDQQRQAQQADVQAAQAALAQAEWTLAQRRAEAPAAALVFDTLYRPGEWVAAGSPVVRLLPPGNIKLRFFVPQDELGRLRLGQALEAACDGCGAPIPARISYIATQAEYTPPVIYSREVRGKLVFMVEARPQADQATRLHPGQPVDVRLDGTAQ</sequence>
<dbReference type="Pfam" id="PF25881">
    <property type="entry name" value="HH_YBHG"/>
    <property type="match status" value="1"/>
</dbReference>
<reference evidence="5 6" key="1">
    <citation type="submission" date="2015-09" db="EMBL/GenBank/DDBJ databases">
        <authorList>
            <person name="Jackson K.R."/>
            <person name="Lunt B.L."/>
            <person name="Fisher J.N.B."/>
            <person name="Gardner A.V."/>
            <person name="Bailey M.E."/>
            <person name="Deus L.M."/>
            <person name="Earl A.S."/>
            <person name="Gibby P.D."/>
            <person name="Hartmann K.A."/>
            <person name="Liu J.E."/>
            <person name="Manci A.M."/>
            <person name="Nielsen D.A."/>
            <person name="Solomon M.B."/>
            <person name="Breakwell D.P."/>
            <person name="Burnett S.H."/>
            <person name="Grose J.H."/>
        </authorList>
    </citation>
    <scope>NUCLEOTIDE SEQUENCE [LARGE SCALE GENOMIC DNA]</scope>
    <source>
        <strain evidence="5 6">2789STDY5608636</strain>
    </source>
</reference>
<dbReference type="GO" id="GO:0005886">
    <property type="term" value="C:plasma membrane"/>
    <property type="evidence" value="ECO:0007669"/>
    <property type="project" value="TreeGrafter"/>
</dbReference>
<dbReference type="AlphaFoldDB" id="A0A0J6C904"/>
<dbReference type="InterPro" id="IPR059052">
    <property type="entry name" value="HH_YbhG-like"/>
</dbReference>
<evidence type="ECO:0000313" key="5">
    <source>
        <dbReference type="EMBL" id="CUI37985.1"/>
    </source>
</evidence>
<evidence type="ECO:0000313" key="6">
    <source>
        <dbReference type="Proteomes" id="UP000053096"/>
    </source>
</evidence>
<feature type="chain" id="PRO_5005268491" evidence="2">
    <location>
        <begin position="27"/>
        <end position="330"/>
    </location>
</feature>
<keyword evidence="2" id="KW-0732">Signal</keyword>
<dbReference type="Proteomes" id="UP000053096">
    <property type="component" value="Unassembled WGS sequence"/>
</dbReference>
<gene>
    <name evidence="5" type="primary">yibH</name>
    <name evidence="4" type="ORF">BBN53_11140</name>
    <name evidence="5" type="ORF">ERS370011_00328</name>
</gene>
<dbReference type="EMBL" id="CYTV01000001">
    <property type="protein sequence ID" value="CUI37985.1"/>
    <property type="molecule type" value="Genomic_DNA"/>
</dbReference>
<evidence type="ECO:0000256" key="1">
    <source>
        <dbReference type="SAM" id="MobiDB-lite"/>
    </source>
</evidence>
<dbReference type="KEGG" id="bpdz:BBN53_11140"/>
<evidence type="ECO:0000259" key="3">
    <source>
        <dbReference type="Pfam" id="PF25881"/>
    </source>
</evidence>
<feature type="domain" description="YbhG-like alpha-helical hairpin" evidence="3">
    <location>
        <begin position="86"/>
        <end position="202"/>
    </location>
</feature>
<dbReference type="Gene3D" id="2.40.50.100">
    <property type="match status" value="1"/>
</dbReference>
<evidence type="ECO:0000313" key="7">
    <source>
        <dbReference type="Proteomes" id="UP000092950"/>
    </source>
</evidence>
<keyword evidence="7" id="KW-1185">Reference proteome</keyword>
<organism evidence="5 6">
    <name type="scientific">Bordetella pseudohinzii</name>
    <dbReference type="NCBI Taxonomy" id="1331258"/>
    <lineage>
        <taxon>Bacteria</taxon>
        <taxon>Pseudomonadati</taxon>
        <taxon>Pseudomonadota</taxon>
        <taxon>Betaproteobacteria</taxon>
        <taxon>Burkholderiales</taxon>
        <taxon>Alcaligenaceae</taxon>
        <taxon>Bordetella</taxon>
    </lineage>
</organism>
<dbReference type="Gene3D" id="1.10.287.470">
    <property type="entry name" value="Helix hairpin bin"/>
    <property type="match status" value="2"/>
</dbReference>
<dbReference type="RefSeq" id="WP_043209221.1">
    <property type="nucleotide sequence ID" value="NZ_CAJGUP010000170.1"/>
</dbReference>
<accession>A0A0J6C904</accession>
<evidence type="ECO:0000313" key="4">
    <source>
        <dbReference type="EMBL" id="ANY16397.1"/>
    </source>
</evidence>
<reference evidence="4 7" key="2">
    <citation type="submission" date="2016-07" db="EMBL/GenBank/DDBJ databases">
        <title>Complete genome sequences of Bordetella pseudohinzii.</title>
        <authorList>
            <person name="Spilker T."/>
            <person name="Darrah R."/>
            <person name="LiPuma J.J."/>
        </authorList>
    </citation>
    <scope>NUCLEOTIDE SEQUENCE [LARGE SCALE GENOMIC DNA]</scope>
    <source>
        <strain evidence="4 7">HI4681</strain>
    </source>
</reference>
<proteinExistence type="predicted"/>
<feature type="region of interest" description="Disordered" evidence="1">
    <location>
        <begin position="311"/>
        <end position="330"/>
    </location>
</feature>